<dbReference type="GO" id="GO:0003743">
    <property type="term" value="F:translation initiation factor activity"/>
    <property type="evidence" value="ECO:0007669"/>
    <property type="project" value="UniProtKB-UniRule"/>
</dbReference>
<dbReference type="PANTHER" id="PTHR23001">
    <property type="entry name" value="EUKARYOTIC TRANSLATION INITIATION FACTOR"/>
    <property type="match status" value="1"/>
</dbReference>
<accession>A0A150IHM1</accession>
<evidence type="ECO:0000256" key="2">
    <source>
        <dbReference type="ARBA" id="ARBA00010397"/>
    </source>
</evidence>
<dbReference type="Proteomes" id="UP000091929">
    <property type="component" value="Unassembled WGS sequence"/>
</dbReference>
<dbReference type="PATRIC" id="fig|1706438.3.peg.1585"/>
<evidence type="ECO:0000313" key="15">
    <source>
        <dbReference type="Proteomes" id="UP000092401"/>
    </source>
</evidence>
<dbReference type="EMBL" id="LNJC01000040">
    <property type="protein sequence ID" value="KYC49279.1"/>
    <property type="molecule type" value="Genomic_DNA"/>
</dbReference>
<dbReference type="PANTHER" id="PTHR23001:SF3">
    <property type="entry name" value="EUKARYOTIC TRANSLATION INITIATION FACTOR 2 SUBUNIT 2"/>
    <property type="match status" value="1"/>
</dbReference>
<dbReference type="NCBIfam" id="TIGR00311">
    <property type="entry name" value="aIF-2beta"/>
    <property type="match status" value="1"/>
</dbReference>
<protein>
    <recommendedName>
        <fullName evidence="4 9">Translation initiation factor 2 subunit beta</fullName>
    </recommendedName>
    <alternativeName>
        <fullName evidence="7 9">aIF2-beta</fullName>
    </alternativeName>
    <alternativeName>
        <fullName evidence="8 9">eIF-2-beta</fullName>
    </alternativeName>
</protein>
<keyword evidence="5 9" id="KW-0396">Initiation factor</keyword>
<dbReference type="InterPro" id="IPR002735">
    <property type="entry name" value="Transl_init_fac_IF2/IF5_dom"/>
</dbReference>
<evidence type="ECO:0000256" key="3">
    <source>
        <dbReference type="ARBA" id="ARBA00011243"/>
    </source>
</evidence>
<dbReference type="Proteomes" id="UP000092403">
    <property type="component" value="Unassembled WGS sequence"/>
</dbReference>
<evidence type="ECO:0000313" key="16">
    <source>
        <dbReference type="Proteomes" id="UP000092403"/>
    </source>
</evidence>
<dbReference type="Proteomes" id="UP000092401">
    <property type="component" value="Unassembled WGS sequence"/>
</dbReference>
<evidence type="ECO:0000256" key="4">
    <source>
        <dbReference type="ARBA" id="ARBA00022314"/>
    </source>
</evidence>
<evidence type="ECO:0000313" key="11">
    <source>
        <dbReference type="EMBL" id="KYC44447.1"/>
    </source>
</evidence>
<dbReference type="InterPro" id="IPR016189">
    <property type="entry name" value="Transl_init_fac_IF2/IF5_N"/>
</dbReference>
<dbReference type="SUPFAM" id="SSF100966">
    <property type="entry name" value="Translation initiation factor 2 beta, aIF2beta, N-terminal domain"/>
    <property type="match status" value="1"/>
</dbReference>
<gene>
    <name evidence="9 13" type="primary">eif2b</name>
    <name evidence="11" type="ORF">APG10_01718</name>
    <name evidence="12" type="ORF">APG11_01794</name>
    <name evidence="13" type="ORF">APG12_01580</name>
</gene>
<evidence type="ECO:0000256" key="6">
    <source>
        <dbReference type="ARBA" id="ARBA00022917"/>
    </source>
</evidence>
<dbReference type="InterPro" id="IPR004458">
    <property type="entry name" value="TIF2_bsu_arc"/>
</dbReference>
<proteinExistence type="inferred from homology"/>
<dbReference type="SMART" id="SM00653">
    <property type="entry name" value="eIF2B_5"/>
    <property type="match status" value="1"/>
</dbReference>
<evidence type="ECO:0000313" key="14">
    <source>
        <dbReference type="Proteomes" id="UP000091929"/>
    </source>
</evidence>
<dbReference type="InterPro" id="IPR016190">
    <property type="entry name" value="Transl_init_fac_IF2/IF5_Zn-bd"/>
</dbReference>
<keyword evidence="6 9" id="KW-0648">Protein biosynthesis</keyword>
<dbReference type="EMBL" id="LNGF01000057">
    <property type="protein sequence ID" value="KYC46598.1"/>
    <property type="molecule type" value="Genomic_DNA"/>
</dbReference>
<evidence type="ECO:0000259" key="10">
    <source>
        <dbReference type="SMART" id="SM00653"/>
    </source>
</evidence>
<sequence>MGEEKQDYESLLKRAEELLPKNVFETSRFEVPRVDSFIMGNRTIVKNFREIAQVLNRDVDAFIKYILRELATAGNMSGQEAIFQGKFSSSVINEKIEKYAKESVICTECNRPDTRIIREDRITFLQCEACGARYPIKHA</sequence>
<accession>A0A150IW96</accession>
<dbReference type="HAMAP" id="MF_00232">
    <property type="entry name" value="eIF_2_beta"/>
    <property type="match status" value="1"/>
</dbReference>
<dbReference type="Pfam" id="PF01873">
    <property type="entry name" value="eIF-5_eIF-2B"/>
    <property type="match status" value="1"/>
</dbReference>
<evidence type="ECO:0000313" key="13">
    <source>
        <dbReference type="EMBL" id="KYC49279.1"/>
    </source>
</evidence>
<dbReference type="EMBL" id="LNGE01000065">
    <property type="protein sequence ID" value="KYC44447.1"/>
    <property type="molecule type" value="Genomic_DNA"/>
</dbReference>
<comment type="caution">
    <text evidence="13">The sequence shown here is derived from an EMBL/GenBank/DDBJ whole genome shotgun (WGS) entry which is preliminary data.</text>
</comment>
<evidence type="ECO:0000256" key="1">
    <source>
        <dbReference type="ARBA" id="ARBA00003323"/>
    </source>
</evidence>
<evidence type="ECO:0000256" key="5">
    <source>
        <dbReference type="ARBA" id="ARBA00022540"/>
    </source>
</evidence>
<evidence type="ECO:0000256" key="9">
    <source>
        <dbReference type="HAMAP-Rule" id="MF_00232"/>
    </source>
</evidence>
<evidence type="ECO:0000256" key="7">
    <source>
        <dbReference type="ARBA" id="ARBA00031466"/>
    </source>
</evidence>
<dbReference type="PATRIC" id="fig|1706437.3.peg.1803"/>
<dbReference type="AlphaFoldDB" id="A0A150IW96"/>
<name>A0A150IW96_9EURY</name>
<dbReference type="SUPFAM" id="SSF75689">
    <property type="entry name" value="Zinc-binding domain of translation initiation factor 2 beta"/>
    <property type="match status" value="1"/>
</dbReference>
<reference evidence="14 15" key="1">
    <citation type="journal article" date="2016" name="ISME J.">
        <title>Chasing the elusive Euryarchaeota class WSA2: genomes reveal a uniquely fastidious methyl-reducing methanogen.</title>
        <authorList>
            <person name="Nobu M.K."/>
            <person name="Narihiro T."/>
            <person name="Kuroda K."/>
            <person name="Mei R."/>
            <person name="Liu W.T."/>
        </authorList>
    </citation>
    <scope>NUCLEOTIDE SEQUENCE [LARGE SCALE GENOMIC DNA]</scope>
    <source>
        <strain evidence="11">B03fssc0709_Meth_Bin005</strain>
        <strain evidence="12">B15fssc0709_Meth_Bin003</strain>
        <strain evidence="13">BMIXfssc0709_Meth_Bin006</strain>
    </source>
</reference>
<comment type="function">
    <text evidence="1 9">eIF-2 functions in the early steps of protein synthesis by forming a ternary complex with GTP and initiator tRNA.</text>
</comment>
<dbReference type="Gene3D" id="3.30.30.170">
    <property type="match status" value="1"/>
</dbReference>
<dbReference type="NCBIfam" id="NF003067">
    <property type="entry name" value="PRK03988.1"/>
    <property type="match status" value="1"/>
</dbReference>
<comment type="subunit">
    <text evidence="3 9">Heterotrimer composed of an alpha, a beta and a gamma chain.</text>
</comment>
<evidence type="ECO:0000313" key="12">
    <source>
        <dbReference type="EMBL" id="KYC46598.1"/>
    </source>
</evidence>
<organism evidence="13 16">
    <name type="scientific">Candidatus Methanofastidiosum methylothiophilum</name>
    <dbReference type="NCBI Taxonomy" id="1705564"/>
    <lineage>
        <taxon>Archaea</taxon>
        <taxon>Methanobacteriati</taxon>
        <taxon>Methanobacteriota</taxon>
        <taxon>Stenosarchaea group</taxon>
        <taxon>Candidatus Methanofastidiosia</taxon>
        <taxon>Candidatus Methanofastidiosales</taxon>
        <taxon>Candidatus Methanofastidiosaceae</taxon>
        <taxon>Candidatus Methanofastidiosum</taxon>
    </lineage>
</organism>
<dbReference type="InterPro" id="IPR045196">
    <property type="entry name" value="IF2/IF5"/>
</dbReference>
<dbReference type="PATRIC" id="fig|1706436.3.peg.1738"/>
<feature type="domain" description="Translation initiation factor IF2/IF5" evidence="10">
    <location>
        <begin position="26"/>
        <end position="133"/>
    </location>
</feature>
<comment type="similarity">
    <text evidence="2 9">Belongs to the eIF-2-beta/eIF-5 family.</text>
</comment>
<evidence type="ECO:0000256" key="8">
    <source>
        <dbReference type="ARBA" id="ARBA00032408"/>
    </source>
</evidence>
<accession>A0A150INX5</accession>